<dbReference type="EMBL" id="KB707498">
    <property type="protein sequence ID" value="EMR62092.1"/>
    <property type="molecule type" value="Genomic_DNA"/>
</dbReference>
<gene>
    <name evidence="2" type="ORF">UCREL1_10973</name>
</gene>
<dbReference type="Proteomes" id="UP000012174">
    <property type="component" value="Unassembled WGS sequence"/>
</dbReference>
<dbReference type="AlphaFoldDB" id="M7SD48"/>
<organism evidence="2 3">
    <name type="scientific">Eutypa lata (strain UCR-EL1)</name>
    <name type="common">Grapevine dieback disease fungus</name>
    <name type="synonym">Eutypa armeniacae</name>
    <dbReference type="NCBI Taxonomy" id="1287681"/>
    <lineage>
        <taxon>Eukaryota</taxon>
        <taxon>Fungi</taxon>
        <taxon>Dikarya</taxon>
        <taxon>Ascomycota</taxon>
        <taxon>Pezizomycotina</taxon>
        <taxon>Sordariomycetes</taxon>
        <taxon>Xylariomycetidae</taxon>
        <taxon>Xylariales</taxon>
        <taxon>Diatrypaceae</taxon>
        <taxon>Eutypa</taxon>
    </lineage>
</organism>
<sequence length="164" mass="18347">MPDFRLANQEGKVDRSITVTDTSYTVAEIKAKICEEHQVQSNIKVVFCGLDGKTEVLDDEDDVLERYPRGTVIHFEEATDEEQQQKGETSRKSDNALKVELGIKGNEVEQKAQQNNMIAGADGNACVAENKARDEGKQHNAIFNTNNIGKFDPMEYLKNITGRQ</sequence>
<evidence type="ECO:0000313" key="2">
    <source>
        <dbReference type="EMBL" id="EMR62092.1"/>
    </source>
</evidence>
<proteinExistence type="predicted"/>
<feature type="region of interest" description="Disordered" evidence="1">
    <location>
        <begin position="75"/>
        <end position="96"/>
    </location>
</feature>
<protein>
    <recommendedName>
        <fullName evidence="4">Ubiquitin-like domain-containing protein</fullName>
    </recommendedName>
</protein>
<feature type="compositionally biased region" description="Basic and acidic residues" evidence="1">
    <location>
        <begin position="83"/>
        <end position="96"/>
    </location>
</feature>
<reference evidence="3" key="1">
    <citation type="journal article" date="2013" name="Genome Announc.">
        <title>Draft genome sequence of the grapevine dieback fungus Eutypa lata UCR-EL1.</title>
        <authorList>
            <person name="Blanco-Ulate B."/>
            <person name="Rolshausen P.E."/>
            <person name="Cantu D."/>
        </authorList>
    </citation>
    <scope>NUCLEOTIDE SEQUENCE [LARGE SCALE GENOMIC DNA]</scope>
    <source>
        <strain evidence="3">UCR-EL1</strain>
    </source>
</reference>
<accession>M7SD48</accession>
<name>M7SD48_EUTLA</name>
<evidence type="ECO:0000313" key="3">
    <source>
        <dbReference type="Proteomes" id="UP000012174"/>
    </source>
</evidence>
<evidence type="ECO:0008006" key="4">
    <source>
        <dbReference type="Google" id="ProtNLM"/>
    </source>
</evidence>
<evidence type="ECO:0000256" key="1">
    <source>
        <dbReference type="SAM" id="MobiDB-lite"/>
    </source>
</evidence>
<dbReference type="KEGG" id="ela:UCREL1_10973"/>
<dbReference type="HOGENOM" id="CLU_1619007_0_0_1"/>
<keyword evidence="3" id="KW-1185">Reference proteome</keyword>